<sequence>MELKFQVEIHSDKSRAFHTNVVVGKSSIDHYAFWLSGSYENALHDQGQIVANMVRDLFRLGVHDIFVKPYEVSVYIDDSKRPWRRWDERIDEIVENTFKELGRIQGIPSGKKVVIGKSQSGRLEYHTNFEVSRSVIEDFKRPLRDSSGSYLTKIGSEGASLVRKLMALPGTTEIWMHPYEVSVSIGQAFSWTERDDNGKTLEDKIKLAFENVFGNITFVTK</sequence>
<dbReference type="Proteomes" id="UP000034562">
    <property type="component" value="Unassembled WGS sequence"/>
</dbReference>
<evidence type="ECO:0000313" key="1">
    <source>
        <dbReference type="EMBL" id="KKR71255.1"/>
    </source>
</evidence>
<dbReference type="EMBL" id="LBZK01000004">
    <property type="protein sequence ID" value="KKR71255.1"/>
    <property type="molecule type" value="Genomic_DNA"/>
</dbReference>
<gene>
    <name evidence="1" type="ORF">UU12_C0004G0002</name>
</gene>
<comment type="caution">
    <text evidence="1">The sequence shown here is derived from an EMBL/GenBank/DDBJ whole genome shotgun (WGS) entry which is preliminary data.</text>
</comment>
<dbReference type="AlphaFoldDB" id="A0A0G0VGS1"/>
<accession>A0A0G0VGS1</accession>
<proteinExistence type="predicted"/>
<protein>
    <submittedName>
        <fullName evidence="1">Uncharacterized protein</fullName>
    </submittedName>
</protein>
<evidence type="ECO:0000313" key="2">
    <source>
        <dbReference type="Proteomes" id="UP000034562"/>
    </source>
</evidence>
<name>A0A0G0VGS1_9BACT</name>
<organism evidence="1 2">
    <name type="scientific">Candidatus Woesebacteria bacterium GW2011_GWA2_40_7b</name>
    <dbReference type="NCBI Taxonomy" id="1618563"/>
    <lineage>
        <taxon>Bacteria</taxon>
        <taxon>Candidatus Woeseibacteriota</taxon>
    </lineage>
</organism>
<reference evidence="1 2" key="1">
    <citation type="journal article" date="2015" name="Nature">
        <title>rRNA introns, odd ribosomes, and small enigmatic genomes across a large radiation of phyla.</title>
        <authorList>
            <person name="Brown C.T."/>
            <person name="Hug L.A."/>
            <person name="Thomas B.C."/>
            <person name="Sharon I."/>
            <person name="Castelle C.J."/>
            <person name="Singh A."/>
            <person name="Wilkins M.J."/>
            <person name="Williams K.H."/>
            <person name="Banfield J.F."/>
        </authorList>
    </citation>
    <scope>NUCLEOTIDE SEQUENCE [LARGE SCALE GENOMIC DNA]</scope>
</reference>